<evidence type="ECO:0000259" key="1">
    <source>
        <dbReference type="Pfam" id="PF14534"/>
    </source>
</evidence>
<evidence type="ECO:0000313" key="3">
    <source>
        <dbReference type="Proteomes" id="UP001500221"/>
    </source>
</evidence>
<feature type="domain" description="DUF4440" evidence="1">
    <location>
        <begin position="9"/>
        <end position="115"/>
    </location>
</feature>
<dbReference type="Pfam" id="PF14534">
    <property type="entry name" value="DUF4440"/>
    <property type="match status" value="1"/>
</dbReference>
<comment type="caution">
    <text evidence="2">The sequence shown here is derived from an EMBL/GenBank/DDBJ whole genome shotgun (WGS) entry which is preliminary data.</text>
</comment>
<dbReference type="InterPro" id="IPR027843">
    <property type="entry name" value="DUF4440"/>
</dbReference>
<name>A0ABP9Q057_9ACTN</name>
<evidence type="ECO:0000313" key="2">
    <source>
        <dbReference type="EMBL" id="GAA5151962.1"/>
    </source>
</evidence>
<dbReference type="RefSeq" id="WP_345460558.1">
    <property type="nucleotide sequence ID" value="NZ_BAABKG010000004.1"/>
</dbReference>
<dbReference type="InterPro" id="IPR032710">
    <property type="entry name" value="NTF2-like_dom_sf"/>
</dbReference>
<accession>A0ABP9Q057</accession>
<protein>
    <recommendedName>
        <fullName evidence="1">DUF4440 domain-containing protein</fullName>
    </recommendedName>
</protein>
<proteinExistence type="predicted"/>
<dbReference type="Gene3D" id="3.10.450.50">
    <property type="match status" value="1"/>
</dbReference>
<dbReference type="SUPFAM" id="SSF54427">
    <property type="entry name" value="NTF2-like"/>
    <property type="match status" value="1"/>
</dbReference>
<dbReference type="Proteomes" id="UP001500221">
    <property type="component" value="Unassembled WGS sequence"/>
</dbReference>
<reference evidence="3" key="1">
    <citation type="journal article" date="2019" name="Int. J. Syst. Evol. Microbiol.">
        <title>The Global Catalogue of Microorganisms (GCM) 10K type strain sequencing project: providing services to taxonomists for standard genome sequencing and annotation.</title>
        <authorList>
            <consortium name="The Broad Institute Genomics Platform"/>
            <consortium name="The Broad Institute Genome Sequencing Center for Infectious Disease"/>
            <person name="Wu L."/>
            <person name="Ma J."/>
        </authorList>
    </citation>
    <scope>NUCLEOTIDE SEQUENCE [LARGE SCALE GENOMIC DNA]</scope>
    <source>
        <strain evidence="3">JCM 18459</strain>
    </source>
</reference>
<sequence>MSDEDEVVAAADERAAALGDGDAEALTALLHAGFRWLSHRGEALDRDEYVRRNTGGATAWVSQRLDGARVTVVGDTAVLHAEAVDVVRVDGTPTTFRMPVTQVWVRDAGLDAGWRCLAGHAGPRLD</sequence>
<organism evidence="2 3">
    <name type="scientific">Nocardioides marinquilinus</name>
    <dbReference type="NCBI Taxonomy" id="1210400"/>
    <lineage>
        <taxon>Bacteria</taxon>
        <taxon>Bacillati</taxon>
        <taxon>Actinomycetota</taxon>
        <taxon>Actinomycetes</taxon>
        <taxon>Propionibacteriales</taxon>
        <taxon>Nocardioidaceae</taxon>
        <taxon>Nocardioides</taxon>
    </lineage>
</organism>
<dbReference type="EMBL" id="BAABKG010000004">
    <property type="protein sequence ID" value="GAA5151962.1"/>
    <property type="molecule type" value="Genomic_DNA"/>
</dbReference>
<gene>
    <name evidence="2" type="ORF">GCM10023340_31470</name>
</gene>
<keyword evidence="3" id="KW-1185">Reference proteome</keyword>